<organism evidence="15">
    <name type="scientific">hydrothermal vent metagenome</name>
    <dbReference type="NCBI Taxonomy" id="652676"/>
    <lineage>
        <taxon>unclassified sequences</taxon>
        <taxon>metagenomes</taxon>
        <taxon>ecological metagenomes</taxon>
    </lineage>
</organism>
<dbReference type="GO" id="GO:0004851">
    <property type="term" value="F:uroporphyrin-III C-methyltransferase activity"/>
    <property type="evidence" value="ECO:0007669"/>
    <property type="project" value="UniProtKB-EC"/>
</dbReference>
<dbReference type="Gene3D" id="1.10.8.210">
    <property type="entry name" value="Sirohaem synthase, dimerisation domain"/>
    <property type="match status" value="1"/>
</dbReference>
<dbReference type="InterPro" id="IPR000878">
    <property type="entry name" value="4pyrrol_Mease"/>
</dbReference>
<dbReference type="InterPro" id="IPR036291">
    <property type="entry name" value="NAD(P)-bd_dom_sf"/>
</dbReference>
<dbReference type="SUPFAM" id="SSF75615">
    <property type="entry name" value="Siroheme synthase middle domains-like"/>
    <property type="match status" value="1"/>
</dbReference>
<dbReference type="Gene3D" id="3.30.160.110">
    <property type="entry name" value="Siroheme synthase, domain 2"/>
    <property type="match status" value="1"/>
</dbReference>
<dbReference type="GO" id="GO:0043115">
    <property type="term" value="F:precorrin-2 dehydrogenase activity"/>
    <property type="evidence" value="ECO:0007669"/>
    <property type="project" value="UniProtKB-EC"/>
</dbReference>
<accession>A0A3B0Y6E0</accession>
<dbReference type="HAMAP" id="MF_01646">
    <property type="entry name" value="Siroheme_synth"/>
    <property type="match status" value="1"/>
</dbReference>
<dbReference type="GO" id="GO:0051287">
    <property type="term" value="F:NAD binding"/>
    <property type="evidence" value="ECO:0007669"/>
    <property type="project" value="InterPro"/>
</dbReference>
<dbReference type="SUPFAM" id="SSF51735">
    <property type="entry name" value="NAD(P)-binding Rossmann-fold domains"/>
    <property type="match status" value="1"/>
</dbReference>
<dbReference type="EC" id="1.3.1.76" evidence="15"/>
<gene>
    <name evidence="15" type="ORF">MNBD_GAMMA12-1261</name>
</gene>
<evidence type="ECO:0000256" key="7">
    <source>
        <dbReference type="ARBA" id="ARBA00023027"/>
    </source>
</evidence>
<keyword evidence="2" id="KW-0169">Cobalamin biosynthesis</keyword>
<dbReference type="InterPro" id="IPR014777">
    <property type="entry name" value="4pyrrole_Mease_sub1"/>
</dbReference>
<evidence type="ECO:0000256" key="5">
    <source>
        <dbReference type="ARBA" id="ARBA00022691"/>
    </source>
</evidence>
<evidence type="ECO:0000256" key="2">
    <source>
        <dbReference type="ARBA" id="ARBA00022573"/>
    </source>
</evidence>
<keyword evidence="6 15" id="KW-0560">Oxidoreductase</keyword>
<dbReference type="FunFam" id="3.40.1010.10:FF:000001">
    <property type="entry name" value="Siroheme synthase"/>
    <property type="match status" value="1"/>
</dbReference>
<dbReference type="PANTHER" id="PTHR45790:SF1">
    <property type="entry name" value="SIROHEME SYNTHASE"/>
    <property type="match status" value="1"/>
</dbReference>
<dbReference type="CDD" id="cd11642">
    <property type="entry name" value="SUMT"/>
    <property type="match status" value="1"/>
</dbReference>
<dbReference type="FunFam" id="3.30.950.10:FF:000001">
    <property type="entry name" value="Siroheme synthase"/>
    <property type="match status" value="1"/>
</dbReference>
<dbReference type="UniPathway" id="UPA00262">
    <property type="reaction ID" value="UER00222"/>
</dbReference>
<dbReference type="SUPFAM" id="SSF53790">
    <property type="entry name" value="Tetrapyrrole methylase"/>
    <property type="match status" value="1"/>
</dbReference>
<dbReference type="Gene3D" id="3.30.950.10">
    <property type="entry name" value="Methyltransferase, Cobalt-precorrin-4 Transmethylase, Domain 2"/>
    <property type="match status" value="1"/>
</dbReference>
<dbReference type="InterPro" id="IPR050161">
    <property type="entry name" value="Siro_Cobalamin_biosynth"/>
</dbReference>
<dbReference type="EMBL" id="UOFL01000010">
    <property type="protein sequence ID" value="VAW71107.1"/>
    <property type="molecule type" value="Genomic_DNA"/>
</dbReference>
<dbReference type="Pfam" id="PF10414">
    <property type="entry name" value="CysG_dimeriser"/>
    <property type="match status" value="1"/>
</dbReference>
<evidence type="ECO:0000313" key="15">
    <source>
        <dbReference type="EMBL" id="VAW71107.1"/>
    </source>
</evidence>
<dbReference type="GO" id="GO:0019354">
    <property type="term" value="P:siroheme biosynthetic process"/>
    <property type="evidence" value="ECO:0007669"/>
    <property type="project" value="UniProtKB-UniPathway"/>
</dbReference>
<dbReference type="InterPro" id="IPR003043">
    <property type="entry name" value="Uropor_MeTrfase_CS"/>
</dbReference>
<evidence type="ECO:0000256" key="9">
    <source>
        <dbReference type="ARBA" id="ARBA00023244"/>
    </source>
</evidence>
<dbReference type="Gene3D" id="3.40.1010.10">
    <property type="entry name" value="Cobalt-precorrin-4 Transmethylase, Domain 1"/>
    <property type="match status" value="1"/>
</dbReference>
<evidence type="ECO:0000256" key="4">
    <source>
        <dbReference type="ARBA" id="ARBA00022679"/>
    </source>
</evidence>
<evidence type="ECO:0000259" key="12">
    <source>
        <dbReference type="Pfam" id="PF00590"/>
    </source>
</evidence>
<keyword evidence="7" id="KW-0520">NAD</keyword>
<dbReference type="NCBIfam" id="TIGR01470">
    <property type="entry name" value="cysG_Nterm"/>
    <property type="match status" value="1"/>
</dbReference>
<evidence type="ECO:0000256" key="3">
    <source>
        <dbReference type="ARBA" id="ARBA00022603"/>
    </source>
</evidence>
<feature type="domain" description="Tetrapyrrole methylase" evidence="12">
    <location>
        <begin position="220"/>
        <end position="428"/>
    </location>
</feature>
<dbReference type="NCBIfam" id="NF007922">
    <property type="entry name" value="PRK10637.1"/>
    <property type="match status" value="1"/>
</dbReference>
<comment type="catalytic activity">
    <reaction evidence="11">
        <text>precorrin-2 + NAD(+) = sirohydrochlorin + NADH + 2 H(+)</text>
        <dbReference type="Rhea" id="RHEA:15613"/>
        <dbReference type="ChEBI" id="CHEBI:15378"/>
        <dbReference type="ChEBI" id="CHEBI:57540"/>
        <dbReference type="ChEBI" id="CHEBI:57945"/>
        <dbReference type="ChEBI" id="CHEBI:58351"/>
        <dbReference type="ChEBI" id="CHEBI:58827"/>
        <dbReference type="EC" id="1.3.1.76"/>
    </reaction>
</comment>
<dbReference type="InterPro" id="IPR028281">
    <property type="entry name" value="Sirohaem_synthase_central"/>
</dbReference>
<dbReference type="InterPro" id="IPR037115">
    <property type="entry name" value="Sirohaem_synt_dimer_dom_sf"/>
</dbReference>
<dbReference type="GO" id="GO:0051266">
    <property type="term" value="F:sirohydrochlorin ferrochelatase activity"/>
    <property type="evidence" value="ECO:0007669"/>
    <property type="project" value="UniProtKB-EC"/>
</dbReference>
<dbReference type="PROSITE" id="PS00840">
    <property type="entry name" value="SUMT_2"/>
    <property type="match status" value="1"/>
</dbReference>
<dbReference type="Pfam" id="PF00590">
    <property type="entry name" value="TP_methylase"/>
    <property type="match status" value="1"/>
</dbReference>
<name>A0A3B0Y6E0_9ZZZZ</name>
<evidence type="ECO:0000256" key="11">
    <source>
        <dbReference type="ARBA" id="ARBA00047561"/>
    </source>
</evidence>
<evidence type="ECO:0000256" key="10">
    <source>
        <dbReference type="ARBA" id="ARBA00023268"/>
    </source>
</evidence>
<evidence type="ECO:0000256" key="6">
    <source>
        <dbReference type="ARBA" id="ARBA00023002"/>
    </source>
</evidence>
<dbReference type="GO" id="GO:0032259">
    <property type="term" value="P:methylation"/>
    <property type="evidence" value="ECO:0007669"/>
    <property type="project" value="UniProtKB-KW"/>
</dbReference>
<dbReference type="InterPro" id="IPR012409">
    <property type="entry name" value="Sirohaem_synth"/>
</dbReference>
<dbReference type="Gene3D" id="3.40.50.720">
    <property type="entry name" value="NAD(P)-binding Rossmann-like Domain"/>
    <property type="match status" value="1"/>
</dbReference>
<evidence type="ECO:0000256" key="1">
    <source>
        <dbReference type="ARBA" id="ARBA00005010"/>
    </source>
</evidence>
<dbReference type="Pfam" id="PF13241">
    <property type="entry name" value="NAD_binding_7"/>
    <property type="match status" value="1"/>
</dbReference>
<comment type="pathway">
    <text evidence="1">Porphyrin-containing compound metabolism; siroheme biosynthesis; sirohydrochlorin from precorrin-2: step 1/1.</text>
</comment>
<dbReference type="InterPro" id="IPR035996">
    <property type="entry name" value="4pyrrol_Methylase_sf"/>
</dbReference>
<dbReference type="InterPro" id="IPR006366">
    <property type="entry name" value="CobA/CysG_C"/>
</dbReference>
<keyword evidence="3 15" id="KW-0489">Methyltransferase</keyword>
<dbReference type="AlphaFoldDB" id="A0A3B0Y6E0"/>
<keyword evidence="10" id="KW-0511">Multifunctional enzyme</keyword>
<dbReference type="Pfam" id="PF14824">
    <property type="entry name" value="Sirohm_synth_M"/>
    <property type="match status" value="1"/>
</dbReference>
<dbReference type="FunFam" id="3.30.160.110:FF:000001">
    <property type="entry name" value="Siroheme synthase"/>
    <property type="match status" value="1"/>
</dbReference>
<dbReference type="NCBIfam" id="NF004790">
    <property type="entry name" value="PRK06136.1"/>
    <property type="match status" value="1"/>
</dbReference>
<feature type="domain" description="Sirohaem synthase dimerisation" evidence="13">
    <location>
        <begin position="150"/>
        <end position="206"/>
    </location>
</feature>
<dbReference type="PANTHER" id="PTHR45790">
    <property type="entry name" value="SIROHEME SYNTHASE-RELATED"/>
    <property type="match status" value="1"/>
</dbReference>
<dbReference type="EC" id="4.99.1.4" evidence="15"/>
<dbReference type="GO" id="GO:0009236">
    <property type="term" value="P:cobalamin biosynthetic process"/>
    <property type="evidence" value="ECO:0007669"/>
    <property type="project" value="UniProtKB-KW"/>
</dbReference>
<keyword evidence="5" id="KW-0949">S-adenosyl-L-methionine</keyword>
<evidence type="ECO:0000259" key="14">
    <source>
        <dbReference type="Pfam" id="PF14824"/>
    </source>
</evidence>
<evidence type="ECO:0000256" key="8">
    <source>
        <dbReference type="ARBA" id="ARBA00023239"/>
    </source>
</evidence>
<feature type="domain" description="Siroheme synthase central" evidence="14">
    <location>
        <begin position="119"/>
        <end position="145"/>
    </location>
</feature>
<dbReference type="InterPro" id="IPR014776">
    <property type="entry name" value="4pyrrole_Mease_sub2"/>
</dbReference>
<keyword evidence="4 15" id="KW-0808">Transferase</keyword>
<protein>
    <submittedName>
        <fullName evidence="15">Precorrin-2 oxidase @ Sirohydrochlorin ferrochelatase activity of CysG / Uroporphyrinogen-III methyltransferase</fullName>
        <ecNumber evidence="15">1.3.1.76</ecNumber>
        <ecNumber evidence="15">2.1.1.107</ecNumber>
        <ecNumber evidence="15">4.99.1.4</ecNumber>
    </submittedName>
</protein>
<keyword evidence="9" id="KW-0627">Porphyrin biosynthesis</keyword>
<dbReference type="PIRSF" id="PIRSF036426">
    <property type="entry name" value="Sirohaem_synth"/>
    <property type="match status" value="1"/>
</dbReference>
<dbReference type="InterPro" id="IPR006367">
    <property type="entry name" value="Sirohaem_synthase_N"/>
</dbReference>
<dbReference type="NCBIfam" id="TIGR01469">
    <property type="entry name" value="cobA_cysG_Cterm"/>
    <property type="match status" value="1"/>
</dbReference>
<proteinExistence type="inferred from homology"/>
<dbReference type="EC" id="2.1.1.107" evidence="15"/>
<keyword evidence="8 15" id="KW-0456">Lyase</keyword>
<reference evidence="15" key="1">
    <citation type="submission" date="2018-06" db="EMBL/GenBank/DDBJ databases">
        <authorList>
            <person name="Zhirakovskaya E."/>
        </authorList>
    </citation>
    <scope>NUCLEOTIDE SEQUENCE</scope>
</reference>
<dbReference type="InterPro" id="IPR019478">
    <property type="entry name" value="Sirohaem_synthase_dimer_dom"/>
</dbReference>
<sequence length="466" mass="51352">MQFLPIFMKIKDRPCLIVGGGDVAARKALFLLEAGANLRVIAPQFSSKLDPLRENENVELIQRQFLISDLEQCTLVIAATDQTNLNKQISEQARSLNIPVNVVDNPSLCSFIVPSIIDRSPVQIAVSTGGSSPVLARMLRTKLEASVPAAYGQLGKFAEKFRELVKQSLPDVESRRRFWEKALEGPVAELIFAGKEVEAERRMGEELARAADDTSCVGEVYLVGAGPGDPDLLTFRAIRLMQQAEVVVYDRLVSKEVMALCRRDADRIYVGKERDNHTVPQEDINHLLVRLAKEGKRVCRLKGGDPFIFGRGGEEIDTLAEEGISFQVVPGITAASGTAAYAGIPLTHRDYSQAVVFTTGHLKDGTTNINWPALAQPNQTIVFYMGLHGLEIICSELMAHGMSKDMPIAMVQQATTPNQKVVTGTLDTMVDKVKQFQLKPPTLIIVGEVVTLQEKLSWFHTETENE</sequence>
<evidence type="ECO:0000259" key="13">
    <source>
        <dbReference type="Pfam" id="PF10414"/>
    </source>
</evidence>